<feature type="non-terminal residue" evidence="2">
    <location>
        <position position="185"/>
    </location>
</feature>
<evidence type="ECO:0000259" key="1">
    <source>
        <dbReference type="SMART" id="SM01193"/>
    </source>
</evidence>
<evidence type="ECO:0000313" key="2">
    <source>
        <dbReference type="EMBL" id="KMS65371.1"/>
    </source>
</evidence>
<accession>A0A0J7YP57</accession>
<reference evidence="2 3" key="1">
    <citation type="journal article" date="2014" name="Nature">
        <title>The genome of the recently domesticated crop plant sugar beet (Beta vulgaris).</title>
        <authorList>
            <person name="Dohm J.C."/>
            <person name="Minoche A.E."/>
            <person name="Holtgrawe D."/>
            <person name="Capella-Gutierrez S."/>
            <person name="Zakrzewski F."/>
            <person name="Tafer H."/>
            <person name="Rupp O."/>
            <person name="Sorensen T.R."/>
            <person name="Stracke R."/>
            <person name="Reinhardt R."/>
            <person name="Goesmann A."/>
            <person name="Kraft T."/>
            <person name="Schulz B."/>
            <person name="Stadler P.F."/>
            <person name="Schmidt T."/>
            <person name="Gabaldon T."/>
            <person name="Lehrach H."/>
            <person name="Weisshaar B."/>
            <person name="Himmelbauer H."/>
        </authorList>
    </citation>
    <scope>NUCLEOTIDE SEQUENCE [LARGE SCALE GENOMIC DNA]</scope>
    <source>
        <tissue evidence="2">Taproot</tissue>
    </source>
</reference>
<dbReference type="SUPFAM" id="SSF54826">
    <property type="entry name" value="Enolase N-terminal domain-like"/>
    <property type="match status" value="1"/>
</dbReference>
<dbReference type="InterPro" id="IPR029017">
    <property type="entry name" value="Enolase-like_N"/>
</dbReference>
<dbReference type="Proteomes" id="UP000035740">
    <property type="component" value="Unassembled WGS sequence"/>
</dbReference>
<dbReference type="OrthoDB" id="157471at2759"/>
<feature type="domain" description="Enolase N-terminal" evidence="1">
    <location>
        <begin position="45"/>
        <end position="155"/>
    </location>
</feature>
<dbReference type="AlphaFoldDB" id="A0A0J7YP57"/>
<evidence type="ECO:0000313" key="3">
    <source>
        <dbReference type="Proteomes" id="UP000035740"/>
    </source>
</evidence>
<protein>
    <recommendedName>
        <fullName evidence="1">Enolase N-terminal domain-containing protein</fullName>
    </recommendedName>
</protein>
<dbReference type="SMART" id="SM01193">
    <property type="entry name" value="Enolase_N"/>
    <property type="match status" value="1"/>
</dbReference>
<dbReference type="InterPro" id="IPR020811">
    <property type="entry name" value="Enolase_N"/>
</dbReference>
<sequence>MDYLATHELTQRLNDIVNNTIRARADDPFAYMAQQFLAIAQPPTISHVTVSNILDQTGSFRSLQADVYSWQPSSFVHLGRGVWPSATEGDNVAELCNLITSQLKLKPLKSESLSELDKTLSDLKEPNASVVIPAVSLAISRAVAHATRQDLYLFLHKRSNPEKLPNAVVSLPLVDIVKSNKLSFG</sequence>
<proteinExistence type="predicted"/>
<gene>
    <name evidence="2" type="ORF">BVRB_036670</name>
</gene>
<dbReference type="EMBL" id="KQ109862">
    <property type="protein sequence ID" value="KMS65371.1"/>
    <property type="molecule type" value="Genomic_DNA"/>
</dbReference>
<name>A0A0J7YP57_BETVV</name>
<organism evidence="2 3">
    <name type="scientific">Beta vulgaris subsp. vulgaris</name>
    <name type="common">Beet</name>
    <dbReference type="NCBI Taxonomy" id="3555"/>
    <lineage>
        <taxon>Eukaryota</taxon>
        <taxon>Viridiplantae</taxon>
        <taxon>Streptophyta</taxon>
        <taxon>Embryophyta</taxon>
        <taxon>Tracheophyta</taxon>
        <taxon>Spermatophyta</taxon>
        <taxon>Magnoliopsida</taxon>
        <taxon>eudicotyledons</taxon>
        <taxon>Gunneridae</taxon>
        <taxon>Pentapetalae</taxon>
        <taxon>Caryophyllales</taxon>
        <taxon>Chenopodiaceae</taxon>
        <taxon>Betoideae</taxon>
        <taxon>Beta</taxon>
    </lineage>
</organism>
<keyword evidence="3" id="KW-1185">Reference proteome</keyword>